<protein>
    <recommendedName>
        <fullName evidence="2">Exo-alpha-sialidase</fullName>
    </recommendedName>
</protein>
<comment type="caution">
    <text evidence="1">The sequence shown here is derived from an EMBL/GenBank/DDBJ whole genome shotgun (WGS) entry which is preliminary data.</text>
</comment>
<dbReference type="SUPFAM" id="SSF50939">
    <property type="entry name" value="Sialidases"/>
    <property type="match status" value="1"/>
</dbReference>
<sequence>MSIKGIRSRGINGDAIFNNIRVVEVGNGYLVGVRGYRFYRYSESDGRWQYFGKISDRRFGFLSRFRILSRLLRADVHFYKTLKSGQSVCIAKRGIFRFNASIRKFGKCFDIIRGTRPLNICEDEKGNIFFGEYFNNPERDSVNIYKSIDYGASWEIAFTFPAKSIRHIHEMRYDNYTNSIWVATGDLDGECIIGYTNDQFRSFNSVLKGGQEYRTCKLLFFRDKIVYGTDSETAVNYLKQIDRNTLKVTDLVSLQGSVINSVKIGDRCFFSTTVEPSEVNKDKNSYVWMYDNETGSCKIIAQYKKDLWNHRYFQFGWCKFPEYAESDSQFLYYHGNALKRIDGSTLRLKISDL</sequence>
<dbReference type="EMBL" id="VSSQ01000292">
    <property type="protein sequence ID" value="MPL90010.1"/>
    <property type="molecule type" value="Genomic_DNA"/>
</dbReference>
<organism evidence="1">
    <name type="scientific">bioreactor metagenome</name>
    <dbReference type="NCBI Taxonomy" id="1076179"/>
    <lineage>
        <taxon>unclassified sequences</taxon>
        <taxon>metagenomes</taxon>
        <taxon>ecological metagenomes</taxon>
    </lineage>
</organism>
<dbReference type="InterPro" id="IPR036278">
    <property type="entry name" value="Sialidase_sf"/>
</dbReference>
<accession>A0A644VFE5</accession>
<dbReference type="AlphaFoldDB" id="A0A644VFE5"/>
<evidence type="ECO:0008006" key="2">
    <source>
        <dbReference type="Google" id="ProtNLM"/>
    </source>
</evidence>
<evidence type="ECO:0000313" key="1">
    <source>
        <dbReference type="EMBL" id="MPL90010.1"/>
    </source>
</evidence>
<reference evidence="1" key="1">
    <citation type="submission" date="2019-08" db="EMBL/GenBank/DDBJ databases">
        <authorList>
            <person name="Kucharzyk K."/>
            <person name="Murdoch R.W."/>
            <person name="Higgins S."/>
            <person name="Loffler F."/>
        </authorList>
    </citation>
    <scope>NUCLEOTIDE SEQUENCE</scope>
</reference>
<gene>
    <name evidence="1" type="ORF">SDC9_36055</name>
</gene>
<name>A0A644VFE5_9ZZZZ</name>
<proteinExistence type="predicted"/>